<keyword evidence="2" id="KW-1185">Reference proteome</keyword>
<name>A0ABX7SI64_9CAUL</name>
<sequence>MFYWLSLAMENELAMRHAAVILASTLVGCSLFGTPSPVTACTIREPVDREAAWATYRSEVETILVGQVVALHPYTRTERRNLDARRIAGHSYGTQAGWADVAPVETILGPAHEVRARYSNGYGCGRDLWNPRLGDFVLVLIGQDGFADVRAEDDLEDPILRAHIKGYWSTDNSPAP</sequence>
<dbReference type="EMBL" id="CP062006">
    <property type="protein sequence ID" value="QTC87103.1"/>
    <property type="molecule type" value="Genomic_DNA"/>
</dbReference>
<organism evidence="1 2">
    <name type="scientific">Brevundimonas pondensis</name>
    <dbReference type="NCBI Taxonomy" id="2774189"/>
    <lineage>
        <taxon>Bacteria</taxon>
        <taxon>Pseudomonadati</taxon>
        <taxon>Pseudomonadota</taxon>
        <taxon>Alphaproteobacteria</taxon>
        <taxon>Caulobacterales</taxon>
        <taxon>Caulobacteraceae</taxon>
        <taxon>Brevundimonas</taxon>
    </lineage>
</organism>
<dbReference type="RefSeq" id="WP_207823079.1">
    <property type="nucleotide sequence ID" value="NZ_CP062006.1"/>
</dbReference>
<accession>A0ABX7SI64</accession>
<protein>
    <submittedName>
        <fullName evidence="1">Uncharacterized protein</fullName>
    </submittedName>
</protein>
<dbReference type="Proteomes" id="UP000663942">
    <property type="component" value="Chromosome"/>
</dbReference>
<reference evidence="1 2" key="1">
    <citation type="submission" date="2020-09" db="EMBL/GenBank/DDBJ databases">
        <title>Brevundimonas sp. LVF1 isolated from an oligotrophic pond in Goettingen, Germany.</title>
        <authorList>
            <person name="Friedrich I."/>
            <person name="Klassen A."/>
            <person name="Neubauer H."/>
            <person name="Schneider D."/>
            <person name="Hertel R."/>
            <person name="Daniel R."/>
        </authorList>
    </citation>
    <scope>NUCLEOTIDE SEQUENCE [LARGE SCALE GENOMIC DNA]</scope>
    <source>
        <strain evidence="1 2">LVF1</strain>
    </source>
</reference>
<gene>
    <name evidence="1" type="ORF">IFE19_13395</name>
</gene>
<evidence type="ECO:0000313" key="1">
    <source>
        <dbReference type="EMBL" id="QTC87103.1"/>
    </source>
</evidence>
<evidence type="ECO:0000313" key="2">
    <source>
        <dbReference type="Proteomes" id="UP000663942"/>
    </source>
</evidence>
<proteinExistence type="predicted"/>